<feature type="transmembrane region" description="Helical" evidence="6">
    <location>
        <begin position="342"/>
        <end position="360"/>
    </location>
</feature>
<feature type="transmembrane region" description="Helical" evidence="6">
    <location>
        <begin position="412"/>
        <end position="430"/>
    </location>
</feature>
<comment type="caution">
    <text evidence="7">The sequence shown here is derived from an EMBL/GenBank/DDBJ whole genome shotgun (WGS) entry which is preliminary data.</text>
</comment>
<keyword evidence="3 6" id="KW-0812">Transmembrane</keyword>
<reference evidence="7 8" key="1">
    <citation type="submission" date="2021-06" db="EMBL/GenBank/DDBJ databases">
        <title>Bacillus sp. RD4P76, an endophyte from a halophyte.</title>
        <authorList>
            <person name="Sun J.-Q."/>
        </authorList>
    </citation>
    <scope>NUCLEOTIDE SEQUENCE [LARGE SCALE GENOMIC DNA]</scope>
    <source>
        <strain evidence="7 8">CGMCC 1.15917</strain>
    </source>
</reference>
<keyword evidence="4 6" id="KW-1133">Transmembrane helix</keyword>
<keyword evidence="8" id="KW-1185">Reference proteome</keyword>
<feature type="transmembrane region" description="Helical" evidence="6">
    <location>
        <begin position="89"/>
        <end position="115"/>
    </location>
</feature>
<evidence type="ECO:0000256" key="4">
    <source>
        <dbReference type="ARBA" id="ARBA00022989"/>
    </source>
</evidence>
<evidence type="ECO:0000256" key="1">
    <source>
        <dbReference type="ARBA" id="ARBA00004651"/>
    </source>
</evidence>
<dbReference type="RefSeq" id="WP_217067116.1">
    <property type="nucleotide sequence ID" value="NZ_JAHQCS010000118.1"/>
</dbReference>
<feature type="transmembrane region" description="Helical" evidence="6">
    <location>
        <begin position="206"/>
        <end position="224"/>
    </location>
</feature>
<dbReference type="PIRSF" id="PIRSF006060">
    <property type="entry name" value="AA_transporter"/>
    <property type="match status" value="1"/>
</dbReference>
<evidence type="ECO:0000313" key="7">
    <source>
        <dbReference type="EMBL" id="MBU9712942.1"/>
    </source>
</evidence>
<feature type="transmembrane region" description="Helical" evidence="6">
    <location>
        <begin position="290"/>
        <end position="321"/>
    </location>
</feature>
<dbReference type="InterPro" id="IPR002293">
    <property type="entry name" value="AA/rel_permease1"/>
</dbReference>
<keyword evidence="2" id="KW-1003">Cell membrane</keyword>
<evidence type="ECO:0000256" key="6">
    <source>
        <dbReference type="SAM" id="Phobius"/>
    </source>
</evidence>
<dbReference type="Pfam" id="PF13520">
    <property type="entry name" value="AA_permease_2"/>
    <property type="match status" value="1"/>
</dbReference>
<evidence type="ECO:0000256" key="5">
    <source>
        <dbReference type="ARBA" id="ARBA00023136"/>
    </source>
</evidence>
<feature type="transmembrane region" description="Helical" evidence="6">
    <location>
        <begin position="244"/>
        <end position="270"/>
    </location>
</feature>
<accession>A0ABS6JJF2</accession>
<feature type="transmembrane region" description="Helical" evidence="6">
    <location>
        <begin position="135"/>
        <end position="155"/>
    </location>
</feature>
<evidence type="ECO:0000256" key="3">
    <source>
        <dbReference type="ARBA" id="ARBA00022692"/>
    </source>
</evidence>
<dbReference type="EMBL" id="JAHQCS010000118">
    <property type="protein sequence ID" value="MBU9712942.1"/>
    <property type="molecule type" value="Genomic_DNA"/>
</dbReference>
<organism evidence="7 8">
    <name type="scientific">Evansella tamaricis</name>
    <dbReference type="NCBI Taxonomy" id="2069301"/>
    <lineage>
        <taxon>Bacteria</taxon>
        <taxon>Bacillati</taxon>
        <taxon>Bacillota</taxon>
        <taxon>Bacilli</taxon>
        <taxon>Bacillales</taxon>
        <taxon>Bacillaceae</taxon>
        <taxon>Evansella</taxon>
    </lineage>
</organism>
<dbReference type="InterPro" id="IPR050367">
    <property type="entry name" value="APC_superfamily"/>
</dbReference>
<comment type="subcellular location">
    <subcellularLocation>
        <location evidence="1">Cell membrane</location>
        <topology evidence="1">Multi-pass membrane protein</topology>
    </subcellularLocation>
</comment>
<keyword evidence="5 6" id="KW-0472">Membrane</keyword>
<dbReference type="Proteomes" id="UP000784880">
    <property type="component" value="Unassembled WGS sequence"/>
</dbReference>
<feature type="transmembrane region" description="Helical" evidence="6">
    <location>
        <begin position="167"/>
        <end position="186"/>
    </location>
</feature>
<gene>
    <name evidence="7" type="ORF">KS419_14525</name>
</gene>
<protein>
    <submittedName>
        <fullName evidence="7">APC family permease</fullName>
    </submittedName>
</protein>
<dbReference type="PANTHER" id="PTHR42770">
    <property type="entry name" value="AMINO ACID TRANSPORTER-RELATED"/>
    <property type="match status" value="1"/>
</dbReference>
<evidence type="ECO:0000256" key="2">
    <source>
        <dbReference type="ARBA" id="ARBA00022475"/>
    </source>
</evidence>
<name>A0ABS6JJF2_9BACI</name>
<evidence type="ECO:0000313" key="8">
    <source>
        <dbReference type="Proteomes" id="UP000784880"/>
    </source>
</evidence>
<feature type="transmembrane region" description="Helical" evidence="6">
    <location>
        <begin position="436"/>
        <end position="457"/>
    </location>
</feature>
<feature type="transmembrane region" description="Helical" evidence="6">
    <location>
        <begin position="44"/>
        <end position="68"/>
    </location>
</feature>
<dbReference type="PANTHER" id="PTHR42770:SF7">
    <property type="entry name" value="MEMBRANE PROTEIN"/>
    <property type="match status" value="1"/>
</dbReference>
<proteinExistence type="predicted"/>
<feature type="transmembrane region" description="Helical" evidence="6">
    <location>
        <begin position="12"/>
        <end position="32"/>
    </location>
</feature>
<feature type="transmembrane region" description="Helical" evidence="6">
    <location>
        <begin position="366"/>
        <end position="391"/>
    </location>
</feature>
<sequence length="490" mass="54052">MSNERTSLNRTLKPHWVWAIALGSSIGWGAFVQPTNWMSSAGPLGVIIGFVIGALLMMLIAVSYGFLIRNFPVSGGEFAYAYISLGRTHAFICGWFLTLGYICIVALNASALALLFKYVFPGLVHNLQMYQMAGWDVYFVEVIIASIGLIIFTFMNIRGTVISGRMQFIFCTIMLLSVFSLTLLVGVSQSTGIENLQPSFHPEVSIFAAIISIVAIAPWAYVGFDNVPQAAEEFNFSSKKAFGLIIFALIAAAFLYILMIIATAMTQPWLRLVEGQHLWGTGSAIQEVLGPIGLIILVVAVFMGIFTGLNGFIISSSRLLFAMSRAKVMPSHFGKLHPIYNTPYIGIIFTATIALFAPWFGREVLLWIVEMSSIGVSIAFLYTCYTAFYHFRWSKDLKFNPAKHVIAPGKKVLSLIGILASLTFIGLLLIPGSPAFLGIESRIALIAWVVLGVVFYFGKRKEFNAIPEDELNFLILGKKKVDIREKVNID</sequence>